<name>A0A0F9CKN8_9ZZZZ</name>
<comment type="caution">
    <text evidence="1">The sequence shown here is derived from an EMBL/GenBank/DDBJ whole genome shotgun (WGS) entry which is preliminary data.</text>
</comment>
<dbReference type="AlphaFoldDB" id="A0A0F9CKN8"/>
<evidence type="ECO:0000313" key="1">
    <source>
        <dbReference type="EMBL" id="KKK97206.1"/>
    </source>
</evidence>
<sequence>MTLHTETAYSRKINDISRLLEFLHRFIHAANSHVEREPFIVEGESLIKEITS</sequence>
<accession>A0A0F9CKN8</accession>
<reference evidence="1" key="1">
    <citation type="journal article" date="2015" name="Nature">
        <title>Complex archaea that bridge the gap between prokaryotes and eukaryotes.</title>
        <authorList>
            <person name="Spang A."/>
            <person name="Saw J.H."/>
            <person name="Jorgensen S.L."/>
            <person name="Zaremba-Niedzwiedzka K."/>
            <person name="Martijn J."/>
            <person name="Lind A.E."/>
            <person name="van Eijk R."/>
            <person name="Schleper C."/>
            <person name="Guy L."/>
            <person name="Ettema T.J."/>
        </authorList>
    </citation>
    <scope>NUCLEOTIDE SEQUENCE</scope>
</reference>
<protein>
    <submittedName>
        <fullName evidence="1">Uncharacterized protein</fullName>
    </submittedName>
</protein>
<dbReference type="EMBL" id="LAZR01046154">
    <property type="protein sequence ID" value="KKK97206.1"/>
    <property type="molecule type" value="Genomic_DNA"/>
</dbReference>
<organism evidence="1">
    <name type="scientific">marine sediment metagenome</name>
    <dbReference type="NCBI Taxonomy" id="412755"/>
    <lineage>
        <taxon>unclassified sequences</taxon>
        <taxon>metagenomes</taxon>
        <taxon>ecological metagenomes</taxon>
    </lineage>
</organism>
<proteinExistence type="predicted"/>
<gene>
    <name evidence="1" type="ORF">LCGC14_2655090</name>
</gene>